<sequence>MIFHLHIRGFFWIFWYFNYAKVISQVLNSNNLGETNYDYVCAGIYYNVEAVKKKHDIACDMLHNAKPDQMFPSHLKETQIFGTYSEALFTWPITSDSITLKNPIPRDARIVINLSCKFFGLITNGDSGPKRCTELLANEDEMSSASNLEEFKGFKCGDVIFEDSYLEKSLIEANRAKPIDSFNHYPRTHQSQIIGHNHLEWPIFRQEITFKPSGKNPLSRDYFLVFSKSNQPMKVVEVHKKIYHECKRYRRTKVTSIIPSGFMNAPVRVHKGMDQTYNCKDINFEDYYIQSNKERATYLHGTNSPRKGMNDKYPGLVKGNGITLEGKVWQWPLRIPEQKKKKLSHKTSYMLFFDDLNNFLGTYYLEMNTFRDCRTRKELKHCNKSSDFCGIDLNKDLPNCKHCWSLKKDCCQSNVQN</sequence>
<evidence type="ECO:0000313" key="2">
    <source>
        <dbReference type="EMBL" id="CAD6505235.1"/>
    </source>
</evidence>
<dbReference type="AlphaFoldDB" id="A0A9W4GIT6"/>
<organism evidence="2 3">
    <name type="scientific">Blumeria graminis f. sp. triticale</name>
    <dbReference type="NCBI Taxonomy" id="1689686"/>
    <lineage>
        <taxon>Eukaryota</taxon>
        <taxon>Fungi</taxon>
        <taxon>Dikarya</taxon>
        <taxon>Ascomycota</taxon>
        <taxon>Pezizomycotina</taxon>
        <taxon>Leotiomycetes</taxon>
        <taxon>Erysiphales</taxon>
        <taxon>Erysiphaceae</taxon>
        <taxon>Blumeria</taxon>
    </lineage>
</organism>
<protein>
    <submittedName>
        <fullName evidence="2">BgTH12-00727</fullName>
    </submittedName>
</protein>
<feature type="signal peptide" evidence="1">
    <location>
        <begin position="1"/>
        <end position="20"/>
    </location>
</feature>
<feature type="chain" id="PRO_5040816742" evidence="1">
    <location>
        <begin position="21"/>
        <end position="417"/>
    </location>
</feature>
<dbReference type="Gene3D" id="3.10.450.30">
    <property type="entry name" value="Microbial ribonucleases"/>
    <property type="match status" value="1"/>
</dbReference>
<gene>
    <name evidence="2" type="ORF">BGTH12_LOCUS6593</name>
</gene>
<evidence type="ECO:0000256" key="1">
    <source>
        <dbReference type="SAM" id="SignalP"/>
    </source>
</evidence>
<dbReference type="Proteomes" id="UP000683417">
    <property type="component" value="Unassembled WGS sequence"/>
</dbReference>
<proteinExistence type="predicted"/>
<comment type="caution">
    <text evidence="2">The sequence shown here is derived from an EMBL/GenBank/DDBJ whole genome shotgun (WGS) entry which is preliminary data.</text>
</comment>
<dbReference type="EMBL" id="CAJHIT010000009">
    <property type="protein sequence ID" value="CAD6505235.1"/>
    <property type="molecule type" value="Genomic_DNA"/>
</dbReference>
<accession>A0A9W4GIT6</accession>
<keyword evidence="1" id="KW-0732">Signal</keyword>
<reference evidence="2" key="1">
    <citation type="submission" date="2020-10" db="EMBL/GenBank/DDBJ databases">
        <authorList>
            <person name="Muller C M."/>
        </authorList>
    </citation>
    <scope>NUCLEOTIDE SEQUENCE</scope>
    <source>
        <strain evidence="2">THUN-12</strain>
    </source>
</reference>
<evidence type="ECO:0000313" key="3">
    <source>
        <dbReference type="Proteomes" id="UP000683417"/>
    </source>
</evidence>
<name>A0A9W4GIT6_BLUGR</name>